<dbReference type="GO" id="GO:0005254">
    <property type="term" value="F:chloride channel activity"/>
    <property type="evidence" value="ECO:0007669"/>
    <property type="project" value="UniProtKB-UniRule"/>
</dbReference>
<feature type="chain" id="PRO_5002954136" description="Chloride channel protein" evidence="13">
    <location>
        <begin position="19"/>
        <end position="374"/>
    </location>
</feature>
<evidence type="ECO:0000313" key="15">
    <source>
        <dbReference type="EMBL" id="EER10849.1"/>
    </source>
</evidence>
<dbReference type="OrthoDB" id="421556at2759"/>
<keyword evidence="3 11" id="KW-0812">Transmembrane</keyword>
<keyword evidence="4" id="KW-0677">Repeat</keyword>
<dbReference type="GeneID" id="9055537"/>
<dbReference type="SMART" id="SM00116">
    <property type="entry name" value="CBS"/>
    <property type="match status" value="1"/>
</dbReference>
<evidence type="ECO:0000313" key="16">
    <source>
        <dbReference type="Proteomes" id="UP000007800"/>
    </source>
</evidence>
<reference evidence="15 16" key="1">
    <citation type="submission" date="2008-07" db="EMBL/GenBank/DDBJ databases">
        <authorList>
            <person name="El-Sayed N."/>
            <person name="Caler E."/>
            <person name="Inman J."/>
            <person name="Amedeo P."/>
            <person name="Hass B."/>
            <person name="Wortman J."/>
        </authorList>
    </citation>
    <scope>NUCLEOTIDE SEQUENCE [LARGE SCALE GENOMIC DNA]</scope>
    <source>
        <strain evidence="16">ATCC 50983 / TXsc</strain>
    </source>
</reference>
<gene>
    <name evidence="15" type="ORF">Pmar_PMAR026671</name>
</gene>
<keyword evidence="8 11" id="KW-0472">Membrane</keyword>
<dbReference type="RefSeq" id="XP_002779054.1">
    <property type="nucleotide sequence ID" value="XM_002779008.1"/>
</dbReference>
<organism evidence="16">
    <name type="scientific">Perkinsus marinus (strain ATCC 50983 / TXsc)</name>
    <dbReference type="NCBI Taxonomy" id="423536"/>
    <lineage>
        <taxon>Eukaryota</taxon>
        <taxon>Sar</taxon>
        <taxon>Alveolata</taxon>
        <taxon>Perkinsozoa</taxon>
        <taxon>Perkinsea</taxon>
        <taxon>Perkinsida</taxon>
        <taxon>Perkinsidae</taxon>
        <taxon>Perkinsus</taxon>
    </lineage>
</organism>
<dbReference type="Proteomes" id="UP000007800">
    <property type="component" value="Unassembled WGS sequence"/>
</dbReference>
<evidence type="ECO:0000256" key="3">
    <source>
        <dbReference type="ARBA" id="ARBA00022692"/>
    </source>
</evidence>
<evidence type="ECO:0000256" key="2">
    <source>
        <dbReference type="ARBA" id="ARBA00022448"/>
    </source>
</evidence>
<keyword evidence="6 11" id="KW-0406">Ion transport</keyword>
<evidence type="ECO:0000256" key="13">
    <source>
        <dbReference type="SAM" id="SignalP"/>
    </source>
</evidence>
<evidence type="ECO:0000259" key="14">
    <source>
        <dbReference type="PROSITE" id="PS51371"/>
    </source>
</evidence>
<keyword evidence="13" id="KW-0732">Signal</keyword>
<dbReference type="InterPro" id="IPR000644">
    <property type="entry name" value="CBS_dom"/>
</dbReference>
<evidence type="ECO:0000256" key="4">
    <source>
        <dbReference type="ARBA" id="ARBA00022737"/>
    </source>
</evidence>
<dbReference type="AlphaFoldDB" id="C5KXE4"/>
<evidence type="ECO:0000256" key="10">
    <source>
        <dbReference type="PROSITE-ProRule" id="PRU00703"/>
    </source>
</evidence>
<dbReference type="InterPro" id="IPR001807">
    <property type="entry name" value="ClC"/>
</dbReference>
<evidence type="ECO:0000256" key="5">
    <source>
        <dbReference type="ARBA" id="ARBA00022989"/>
    </source>
</evidence>
<dbReference type="Pfam" id="PF00571">
    <property type="entry name" value="CBS"/>
    <property type="match status" value="1"/>
</dbReference>
<comment type="caution">
    <text evidence="11">Lacks conserved residue(s) required for the propagation of feature annotation.</text>
</comment>
<dbReference type="PANTHER" id="PTHR11689:SF136">
    <property type="entry name" value="H(+)_CL(-) EXCHANGE TRANSPORTER 7"/>
    <property type="match status" value="1"/>
</dbReference>
<dbReference type="Pfam" id="PF00654">
    <property type="entry name" value="Voltage_CLC"/>
    <property type="match status" value="1"/>
</dbReference>
<feature type="region of interest" description="Disordered" evidence="12">
    <location>
        <begin position="345"/>
        <end position="374"/>
    </location>
</feature>
<dbReference type="SUPFAM" id="SSF81340">
    <property type="entry name" value="Clc chloride channel"/>
    <property type="match status" value="1"/>
</dbReference>
<feature type="compositionally biased region" description="Polar residues" evidence="12">
    <location>
        <begin position="357"/>
        <end position="366"/>
    </location>
</feature>
<dbReference type="InterPro" id="IPR046342">
    <property type="entry name" value="CBS_dom_sf"/>
</dbReference>
<evidence type="ECO:0000256" key="9">
    <source>
        <dbReference type="ARBA" id="ARBA00023214"/>
    </source>
</evidence>
<dbReference type="SUPFAM" id="SSF54631">
    <property type="entry name" value="CBS-domain pair"/>
    <property type="match status" value="1"/>
</dbReference>
<keyword evidence="5 11" id="KW-1133">Transmembrane helix</keyword>
<proteinExistence type="inferred from homology"/>
<sequence>MIITILLAYGVSWSEMGACKPLDGQSYIPNDGIQAAMCDEGVDMGYYNPFAAMLLTDRDTSVKWLFSPRLGEAEFPQGQLAAAGFIIFFLTLLTYGVAIPAGLFVPNIMLGACFGRLFGLWVGDWASNPGVYAVMGAAGMMAGFTRMTISLTVIVIELVGDLRLLPAVMVTVVVSKQVADMFNKGAYDIVSELRGYPYIEELSIYDERNMAGRDVTYRMSAAPLSGFGEVESLGRIQEVLSSCTHNAFTIQDHSHRLLGVVMRSNIVDWVKGQGGVVSANTRLNLLDLTNRTPTIVSELTPLAQAYTIFRNLALRHMIVVDKDDANRVVGIVTRKDIVESMEDAAEDYNRSKDGDDTMSQRSSTAAASVPLMVP</sequence>
<feature type="domain" description="CBS" evidence="14">
    <location>
        <begin position="289"/>
        <end position="348"/>
    </location>
</feature>
<comment type="subcellular location">
    <subcellularLocation>
        <location evidence="1 11">Membrane</location>
        <topology evidence="1 11">Multi-pass membrane protein</topology>
    </subcellularLocation>
</comment>
<dbReference type="GO" id="GO:0016020">
    <property type="term" value="C:membrane"/>
    <property type="evidence" value="ECO:0007669"/>
    <property type="project" value="UniProtKB-SubCell"/>
</dbReference>
<dbReference type="InParanoid" id="C5KXE4"/>
<dbReference type="OMA" id="CINEHAS"/>
<keyword evidence="7 10" id="KW-0129">CBS domain</keyword>
<keyword evidence="16" id="KW-1185">Reference proteome</keyword>
<keyword evidence="2 11" id="KW-0813">Transport</keyword>
<accession>C5KXE4</accession>
<dbReference type="PANTHER" id="PTHR11689">
    <property type="entry name" value="CHLORIDE CHANNEL PROTEIN CLC FAMILY MEMBER"/>
    <property type="match status" value="1"/>
</dbReference>
<dbReference type="InterPro" id="IPR014743">
    <property type="entry name" value="Cl-channel_core"/>
</dbReference>
<name>C5KXE4_PERM5</name>
<evidence type="ECO:0000256" key="12">
    <source>
        <dbReference type="SAM" id="MobiDB-lite"/>
    </source>
</evidence>
<evidence type="ECO:0000256" key="7">
    <source>
        <dbReference type="ARBA" id="ARBA00023122"/>
    </source>
</evidence>
<dbReference type="Gene3D" id="3.10.580.10">
    <property type="entry name" value="CBS-domain"/>
    <property type="match status" value="1"/>
</dbReference>
<comment type="similarity">
    <text evidence="11">Belongs to the chloride channel (TC 2.A.49) family.</text>
</comment>
<evidence type="ECO:0000256" key="11">
    <source>
        <dbReference type="RuleBase" id="RU361221"/>
    </source>
</evidence>
<protein>
    <recommendedName>
        <fullName evidence="11">Chloride channel protein</fullName>
    </recommendedName>
</protein>
<dbReference type="Gene3D" id="1.10.3080.10">
    <property type="entry name" value="Clc chloride channel"/>
    <property type="match status" value="1"/>
</dbReference>
<dbReference type="InterPro" id="IPR051280">
    <property type="entry name" value="Cl-channel/antiporter"/>
</dbReference>
<dbReference type="PROSITE" id="PS51371">
    <property type="entry name" value="CBS"/>
    <property type="match status" value="1"/>
</dbReference>
<evidence type="ECO:0000256" key="6">
    <source>
        <dbReference type="ARBA" id="ARBA00023065"/>
    </source>
</evidence>
<dbReference type="PRINTS" id="PR00762">
    <property type="entry name" value="CLCHANNEL"/>
</dbReference>
<feature type="signal peptide" evidence="13">
    <location>
        <begin position="1"/>
        <end position="18"/>
    </location>
</feature>
<feature type="non-terminal residue" evidence="15">
    <location>
        <position position="374"/>
    </location>
</feature>
<evidence type="ECO:0000256" key="1">
    <source>
        <dbReference type="ARBA" id="ARBA00004141"/>
    </source>
</evidence>
<dbReference type="EMBL" id="GG677245">
    <property type="protein sequence ID" value="EER10849.1"/>
    <property type="molecule type" value="Genomic_DNA"/>
</dbReference>
<feature type="transmembrane region" description="Helical" evidence="11">
    <location>
        <begin position="80"/>
        <end position="98"/>
    </location>
</feature>
<keyword evidence="9 11" id="KW-0868">Chloride</keyword>
<evidence type="ECO:0000256" key="8">
    <source>
        <dbReference type="ARBA" id="ARBA00023136"/>
    </source>
</evidence>